<feature type="compositionally biased region" description="Low complexity" evidence="1">
    <location>
        <begin position="1"/>
        <end position="27"/>
    </location>
</feature>
<accession>W3XCT2</accession>
<evidence type="ECO:0000256" key="1">
    <source>
        <dbReference type="SAM" id="MobiDB-lite"/>
    </source>
</evidence>
<protein>
    <submittedName>
        <fullName evidence="2">Uncharacterized protein</fullName>
    </submittedName>
</protein>
<feature type="region of interest" description="Disordered" evidence="1">
    <location>
        <begin position="1"/>
        <end position="37"/>
    </location>
</feature>
<reference evidence="3" key="1">
    <citation type="journal article" date="2015" name="BMC Genomics">
        <title>Genomic and transcriptomic analysis of the endophytic fungus Pestalotiopsis fici reveals its lifestyle and high potential for synthesis of natural products.</title>
        <authorList>
            <person name="Wang X."/>
            <person name="Zhang X."/>
            <person name="Liu L."/>
            <person name="Xiang M."/>
            <person name="Wang W."/>
            <person name="Sun X."/>
            <person name="Che Y."/>
            <person name="Guo L."/>
            <person name="Liu G."/>
            <person name="Guo L."/>
            <person name="Wang C."/>
            <person name="Yin W.B."/>
            <person name="Stadler M."/>
            <person name="Zhang X."/>
            <person name="Liu X."/>
        </authorList>
    </citation>
    <scope>NUCLEOTIDE SEQUENCE [LARGE SCALE GENOMIC DNA]</scope>
    <source>
        <strain evidence="3">W106-1 / CGMCC3.15140</strain>
    </source>
</reference>
<dbReference type="RefSeq" id="XP_007832518.1">
    <property type="nucleotide sequence ID" value="XM_007834327.1"/>
</dbReference>
<dbReference type="InParanoid" id="W3XCT2"/>
<evidence type="ECO:0000313" key="3">
    <source>
        <dbReference type="Proteomes" id="UP000030651"/>
    </source>
</evidence>
<keyword evidence="3" id="KW-1185">Reference proteome</keyword>
<gene>
    <name evidence="2" type="ORF">PFICI_05746</name>
</gene>
<dbReference type="OrthoDB" id="3701173at2759"/>
<evidence type="ECO:0000313" key="2">
    <source>
        <dbReference type="EMBL" id="ETS83870.1"/>
    </source>
</evidence>
<dbReference type="Proteomes" id="UP000030651">
    <property type="component" value="Unassembled WGS sequence"/>
</dbReference>
<name>W3XCT2_PESFW</name>
<sequence>MTSQPRSAQEMQQQSQKVQLSLSLSTSPPHAISIQDPYPSEPLQLIASIKQTASPFPDRAVTILTKYSCLDTTPTEDAFFIRTMRSPQITASDSQCPAPELPLHPVARHITTTRISGNPDLLKRGVDDGFDFITVPPLGQGHAEVAFELAPDRLVQRLGNKDESVQDKLLRLLRPGDSYKIVPSDLGIRWWAFGSLDGENGLREKKIARWTFPDDLPLVREPGEDETDEIALRLRDLVDLHDVNHLSSRSAVEGEQRPRIGIMHSEGWVFGEPQRALVLVFEGQEKGAIFTIDE</sequence>
<dbReference type="EMBL" id="KI912111">
    <property type="protein sequence ID" value="ETS83870.1"/>
    <property type="molecule type" value="Genomic_DNA"/>
</dbReference>
<organism evidence="2 3">
    <name type="scientific">Pestalotiopsis fici (strain W106-1 / CGMCC3.15140)</name>
    <dbReference type="NCBI Taxonomy" id="1229662"/>
    <lineage>
        <taxon>Eukaryota</taxon>
        <taxon>Fungi</taxon>
        <taxon>Dikarya</taxon>
        <taxon>Ascomycota</taxon>
        <taxon>Pezizomycotina</taxon>
        <taxon>Sordariomycetes</taxon>
        <taxon>Xylariomycetidae</taxon>
        <taxon>Amphisphaeriales</taxon>
        <taxon>Sporocadaceae</taxon>
        <taxon>Pestalotiopsis</taxon>
    </lineage>
</organism>
<dbReference type="HOGENOM" id="CLU_966785_0_0_1"/>
<proteinExistence type="predicted"/>
<dbReference type="GeneID" id="19270759"/>
<dbReference type="OMA" id="SQNHGVE"/>
<dbReference type="AlphaFoldDB" id="W3XCT2"/>
<dbReference type="KEGG" id="pfy:PFICI_05746"/>